<dbReference type="AlphaFoldDB" id="A0A5C6VTV8"/>
<dbReference type="InterPro" id="IPR012337">
    <property type="entry name" value="RNaseH-like_sf"/>
</dbReference>
<name>A0A5C6VTV8_9BURK</name>
<dbReference type="SUPFAM" id="SSF53098">
    <property type="entry name" value="Ribonuclease H-like"/>
    <property type="match status" value="1"/>
</dbReference>
<dbReference type="InterPro" id="IPR036397">
    <property type="entry name" value="RNaseH_sf"/>
</dbReference>
<gene>
    <name evidence="3" type="ORF">FRZ40_11005</name>
</gene>
<dbReference type="GO" id="GO:0015074">
    <property type="term" value="P:DNA integration"/>
    <property type="evidence" value="ECO:0007669"/>
    <property type="project" value="InterPro"/>
</dbReference>
<feature type="compositionally biased region" description="Low complexity" evidence="1">
    <location>
        <begin position="633"/>
        <end position="653"/>
    </location>
</feature>
<dbReference type="GO" id="GO:0003676">
    <property type="term" value="F:nucleic acid binding"/>
    <property type="evidence" value="ECO:0007669"/>
    <property type="project" value="InterPro"/>
</dbReference>
<feature type="compositionally biased region" description="Basic and acidic residues" evidence="1">
    <location>
        <begin position="610"/>
        <end position="621"/>
    </location>
</feature>
<reference evidence="3 4" key="1">
    <citation type="journal article" date="2018" name="Int. J. Syst. Evol. Microbiol.">
        <title>Paraburkholderia azotifigens sp. nov., a nitrogen-fixing bacterium isolated from paddy soil.</title>
        <authorList>
            <person name="Choi G.M."/>
            <person name="Im W.T."/>
        </authorList>
    </citation>
    <scope>NUCLEOTIDE SEQUENCE [LARGE SCALE GENOMIC DNA]</scope>
    <source>
        <strain evidence="3 4">NF 2-5-3</strain>
    </source>
</reference>
<comment type="caution">
    <text evidence="3">The sequence shown here is derived from an EMBL/GenBank/DDBJ whole genome shotgun (WGS) entry which is preliminary data.</text>
</comment>
<dbReference type="RefSeq" id="WP_147234124.1">
    <property type="nucleotide sequence ID" value="NZ_VOQS01000001.1"/>
</dbReference>
<dbReference type="Gene3D" id="3.30.420.10">
    <property type="entry name" value="Ribonuclease H-like superfamily/Ribonuclease H"/>
    <property type="match status" value="1"/>
</dbReference>
<evidence type="ECO:0000313" key="4">
    <source>
        <dbReference type="Proteomes" id="UP000321776"/>
    </source>
</evidence>
<protein>
    <submittedName>
        <fullName evidence="3">Transposase family protein</fullName>
    </submittedName>
</protein>
<evidence type="ECO:0000313" key="3">
    <source>
        <dbReference type="EMBL" id="TXC88064.1"/>
    </source>
</evidence>
<sequence length="670" mass="76577">MIPTLRLRDRLAPPGNHGAYKEVLDPHPHGGCIKVFDSTERQDRYIPIAEIHDEIYRGKITVLRAGKPRYSLAAQPDDAELHENNQFARKIMGRIKEIQKQRGVSFRNAYQLMADEYQKNASQNSRPLPGQATMYRYRERDLAGEPMLRGKANQGNRSLRHPIEVINTICVVAEDLYLVPHSRLTLVDVLNEVNMRVHGELHPKVARPISLRFIQKTIQRYLSADPEHDRMLPEDAIAGKSIAAKRIIADLPFQRVEQDAVHLPFYVETEDGVTSDLWLIHAIDCATSYPLGWRLVVGSPTEREALACIEMYMAPLKLKQLKELGVDHEMNICGTPGLLVFDNGPENKSARIDNLEKLGTETRYCRGRAGQEKPFIERLNLSLKKAIGKLIGSTRFDDKDGTRDPVKLGDHFKTKEELERWIVRWYYEKWIHKPLERLEWGVVLSESLDGDTPYERWKHFESSCYAISLPPSRAEWLAALYSHLERRLSRKTGITIDGFHFKGENLPGLIDKHGEQQYLHVLYNRDDFRELYIYDGDDVPLIELKNELATEETPAYSFAEAKEKLKKHRAGFKPAPQAEKFDHDLHQEIMSDAVAPKRKRPSRRQQNQETKARTRETEAVKRAARRPAPPLHPSAQPSHIAPSAAPSATASFADIPPLAMLNRNSGEELI</sequence>
<evidence type="ECO:0000256" key="1">
    <source>
        <dbReference type="SAM" id="MobiDB-lite"/>
    </source>
</evidence>
<organism evidence="3 4">
    <name type="scientific">Paraburkholderia azotifigens</name>
    <dbReference type="NCBI Taxonomy" id="2057004"/>
    <lineage>
        <taxon>Bacteria</taxon>
        <taxon>Pseudomonadati</taxon>
        <taxon>Pseudomonadota</taxon>
        <taxon>Betaproteobacteria</taxon>
        <taxon>Burkholderiales</taxon>
        <taxon>Burkholderiaceae</taxon>
        <taxon>Paraburkholderia</taxon>
    </lineage>
</organism>
<feature type="domain" description="Integrase catalytic" evidence="2">
    <location>
        <begin position="248"/>
        <end position="461"/>
    </location>
</feature>
<evidence type="ECO:0000259" key="2">
    <source>
        <dbReference type="PROSITE" id="PS50994"/>
    </source>
</evidence>
<proteinExistence type="predicted"/>
<dbReference type="Proteomes" id="UP000321776">
    <property type="component" value="Unassembled WGS sequence"/>
</dbReference>
<accession>A0A5C6VTV8</accession>
<dbReference type="InterPro" id="IPR001584">
    <property type="entry name" value="Integrase_cat-core"/>
</dbReference>
<feature type="region of interest" description="Disordered" evidence="1">
    <location>
        <begin position="592"/>
        <end position="656"/>
    </location>
</feature>
<dbReference type="EMBL" id="VOQS01000001">
    <property type="protein sequence ID" value="TXC88064.1"/>
    <property type="molecule type" value="Genomic_DNA"/>
</dbReference>
<dbReference type="PROSITE" id="PS50994">
    <property type="entry name" value="INTEGRASE"/>
    <property type="match status" value="1"/>
</dbReference>